<evidence type="ECO:0000256" key="2">
    <source>
        <dbReference type="SAM" id="Phobius"/>
    </source>
</evidence>
<evidence type="ECO:0008006" key="5">
    <source>
        <dbReference type="Google" id="ProtNLM"/>
    </source>
</evidence>
<evidence type="ECO:0000313" key="3">
    <source>
        <dbReference type="EMBL" id="GLI68308.1"/>
    </source>
</evidence>
<gene>
    <name evidence="3" type="ORF">VaNZ11_012669</name>
</gene>
<evidence type="ECO:0000313" key="4">
    <source>
        <dbReference type="Proteomes" id="UP001165090"/>
    </source>
</evidence>
<feature type="region of interest" description="Disordered" evidence="1">
    <location>
        <begin position="181"/>
        <end position="220"/>
    </location>
</feature>
<name>A0ABQ5SFQ4_9CHLO</name>
<keyword evidence="2" id="KW-0812">Transmembrane</keyword>
<dbReference type="Proteomes" id="UP001165090">
    <property type="component" value="Unassembled WGS sequence"/>
</dbReference>
<feature type="transmembrane region" description="Helical" evidence="2">
    <location>
        <begin position="283"/>
        <end position="303"/>
    </location>
</feature>
<feature type="region of interest" description="Disordered" evidence="1">
    <location>
        <begin position="129"/>
        <end position="149"/>
    </location>
</feature>
<accession>A0ABQ5SFQ4</accession>
<feature type="non-terminal residue" evidence="3">
    <location>
        <position position="1"/>
    </location>
</feature>
<dbReference type="PANTHER" id="PTHR31595">
    <property type="entry name" value="LONG-CHAIN-ALCOHOL O-FATTY-ACYLTRANSFERASE 3-RELATED"/>
    <property type="match status" value="1"/>
</dbReference>
<keyword evidence="4" id="KW-1185">Reference proteome</keyword>
<reference evidence="3 4" key="1">
    <citation type="journal article" date="2023" name="IScience">
        <title>Expanded male sex-determining region conserved during the evolution of homothallism in the green alga Volvox.</title>
        <authorList>
            <person name="Yamamoto K."/>
            <person name="Matsuzaki R."/>
            <person name="Mahakham W."/>
            <person name="Heman W."/>
            <person name="Sekimoto H."/>
            <person name="Kawachi M."/>
            <person name="Minakuchi Y."/>
            <person name="Toyoda A."/>
            <person name="Nozaki H."/>
        </authorList>
    </citation>
    <scope>NUCLEOTIDE SEQUENCE [LARGE SCALE GENOMIC DNA]</scope>
    <source>
        <strain evidence="3 4">NIES-4468</strain>
    </source>
</reference>
<evidence type="ECO:0000256" key="1">
    <source>
        <dbReference type="SAM" id="MobiDB-lite"/>
    </source>
</evidence>
<keyword evidence="2" id="KW-1133">Transmembrane helix</keyword>
<sequence length="375" mass="40213">VIRIVLVVLVITIIAIIIVAFCCCCLLLLLLVIVVIVIVVVTIVVVVIVIVILITVVVIIPGLYRSYGVFCQDIKCDSFQDFWARRWNLTTTYMMRVLVYEPMIEGRLIPGGPRCTKLSAATAAASHIVAGKSPGRPPRQGAEEGADAGCLASPDEAATATAAGPGTAAAAAAENMATVYEASPTSAPPEAIDNNGLRQRRRAAESSDEAMPLQDGSRVNGGRTSVAAAAAAAVEGAASNNGSETGTVRPVSKLRRFVGLQAVFLFSGLWHILIFWYNTHVFSWRWCAFFMVQAPILTFERLLRQVSRKMGVRVPHALQVFAANFLLIAVARPLFFGPTDATGFAARNLEVGQAPLRALMDLPRALAERFGSSPH</sequence>
<dbReference type="InterPro" id="IPR044851">
    <property type="entry name" value="Wax_synthase"/>
</dbReference>
<protein>
    <recommendedName>
        <fullName evidence="5">Wax synthase domain-containing protein</fullName>
    </recommendedName>
</protein>
<feature type="transmembrane region" description="Helical" evidence="2">
    <location>
        <begin position="36"/>
        <end position="60"/>
    </location>
</feature>
<proteinExistence type="predicted"/>
<dbReference type="EMBL" id="BSDZ01000079">
    <property type="protein sequence ID" value="GLI68308.1"/>
    <property type="molecule type" value="Genomic_DNA"/>
</dbReference>
<keyword evidence="2" id="KW-0472">Membrane</keyword>
<organism evidence="3 4">
    <name type="scientific">Volvox africanus</name>
    <dbReference type="NCBI Taxonomy" id="51714"/>
    <lineage>
        <taxon>Eukaryota</taxon>
        <taxon>Viridiplantae</taxon>
        <taxon>Chlorophyta</taxon>
        <taxon>core chlorophytes</taxon>
        <taxon>Chlorophyceae</taxon>
        <taxon>CS clade</taxon>
        <taxon>Chlamydomonadales</taxon>
        <taxon>Volvocaceae</taxon>
        <taxon>Volvox</taxon>
    </lineage>
</organism>
<feature type="transmembrane region" description="Helical" evidence="2">
    <location>
        <begin position="257"/>
        <end position="277"/>
    </location>
</feature>
<feature type="transmembrane region" description="Helical" evidence="2">
    <location>
        <begin position="7"/>
        <end position="30"/>
    </location>
</feature>
<dbReference type="PANTHER" id="PTHR31595:SF57">
    <property type="entry name" value="OS04G0481900 PROTEIN"/>
    <property type="match status" value="1"/>
</dbReference>
<comment type="caution">
    <text evidence="3">The sequence shown here is derived from an EMBL/GenBank/DDBJ whole genome shotgun (WGS) entry which is preliminary data.</text>
</comment>